<dbReference type="EMBL" id="KV907507">
    <property type="protein sequence ID" value="OOF92569.1"/>
    <property type="molecule type" value="Genomic_DNA"/>
</dbReference>
<name>A0A1R3RDL3_ASPC5</name>
<organism evidence="2 3">
    <name type="scientific">Aspergillus carbonarius (strain ITEM 5010)</name>
    <dbReference type="NCBI Taxonomy" id="602072"/>
    <lineage>
        <taxon>Eukaryota</taxon>
        <taxon>Fungi</taxon>
        <taxon>Dikarya</taxon>
        <taxon>Ascomycota</taxon>
        <taxon>Pezizomycotina</taxon>
        <taxon>Eurotiomycetes</taxon>
        <taxon>Eurotiomycetidae</taxon>
        <taxon>Eurotiales</taxon>
        <taxon>Aspergillaceae</taxon>
        <taxon>Aspergillus</taxon>
        <taxon>Aspergillus subgen. Circumdati</taxon>
    </lineage>
</organism>
<dbReference type="VEuPathDB" id="FungiDB:ASPCADRAFT_8842"/>
<proteinExistence type="predicted"/>
<feature type="region of interest" description="Disordered" evidence="1">
    <location>
        <begin position="1"/>
        <end position="26"/>
    </location>
</feature>
<evidence type="ECO:0000313" key="2">
    <source>
        <dbReference type="EMBL" id="OOF92569.1"/>
    </source>
</evidence>
<keyword evidence="3" id="KW-1185">Reference proteome</keyword>
<protein>
    <submittedName>
        <fullName evidence="2">Uncharacterized protein</fullName>
    </submittedName>
</protein>
<gene>
    <name evidence="2" type="ORF">ASPCADRAFT_8842</name>
</gene>
<dbReference type="Proteomes" id="UP000188318">
    <property type="component" value="Unassembled WGS sequence"/>
</dbReference>
<sequence>MNSHDDAESVSSNNETLSSDCSDTPLSESLFDENTVKYHMSLLPSTHREATTESTERAPIASSHVLNEDNKITQYGLLGGSTHALSSTSPDQPPFYLDEDPRLFFNITHPSRIFIYDSQGSGKSHTLSCLLENCLIPSKAGRLANPLTAVVFHYDMFTSDEPGYPCEAVSLSWALALQIILWREKIALRLATVTMSDRRGLMESWIGFE</sequence>
<evidence type="ECO:0000313" key="3">
    <source>
        <dbReference type="Proteomes" id="UP000188318"/>
    </source>
</evidence>
<dbReference type="OrthoDB" id="2316594at2759"/>
<dbReference type="STRING" id="602072.A0A1R3RDL3"/>
<accession>A0A1R3RDL3</accession>
<evidence type="ECO:0000256" key="1">
    <source>
        <dbReference type="SAM" id="MobiDB-lite"/>
    </source>
</evidence>
<feature type="compositionally biased region" description="Polar residues" evidence="1">
    <location>
        <begin position="8"/>
        <end position="26"/>
    </location>
</feature>
<reference evidence="3" key="1">
    <citation type="journal article" date="2017" name="Genome Biol.">
        <title>Comparative genomics reveals high biological diversity and specific adaptations in the industrially and medically important fungal genus Aspergillus.</title>
        <authorList>
            <person name="de Vries R.P."/>
            <person name="Riley R."/>
            <person name="Wiebenga A."/>
            <person name="Aguilar-Osorio G."/>
            <person name="Amillis S."/>
            <person name="Uchima C.A."/>
            <person name="Anderluh G."/>
            <person name="Asadollahi M."/>
            <person name="Askin M."/>
            <person name="Barry K."/>
            <person name="Battaglia E."/>
            <person name="Bayram O."/>
            <person name="Benocci T."/>
            <person name="Braus-Stromeyer S.A."/>
            <person name="Caldana C."/>
            <person name="Canovas D."/>
            <person name="Cerqueira G.C."/>
            <person name="Chen F."/>
            <person name="Chen W."/>
            <person name="Choi C."/>
            <person name="Clum A."/>
            <person name="Dos Santos R.A."/>
            <person name="Damasio A.R."/>
            <person name="Diallinas G."/>
            <person name="Emri T."/>
            <person name="Fekete E."/>
            <person name="Flipphi M."/>
            <person name="Freyberg S."/>
            <person name="Gallo A."/>
            <person name="Gournas C."/>
            <person name="Habgood R."/>
            <person name="Hainaut M."/>
            <person name="Harispe M.L."/>
            <person name="Henrissat B."/>
            <person name="Hilden K.S."/>
            <person name="Hope R."/>
            <person name="Hossain A."/>
            <person name="Karabika E."/>
            <person name="Karaffa L."/>
            <person name="Karanyi Z."/>
            <person name="Krasevec N."/>
            <person name="Kuo A."/>
            <person name="Kusch H."/>
            <person name="LaButti K."/>
            <person name="Lagendijk E.L."/>
            <person name="Lapidus A."/>
            <person name="Levasseur A."/>
            <person name="Lindquist E."/>
            <person name="Lipzen A."/>
            <person name="Logrieco A.F."/>
            <person name="MacCabe A."/>
            <person name="Maekelae M.R."/>
            <person name="Malavazi I."/>
            <person name="Melin P."/>
            <person name="Meyer V."/>
            <person name="Mielnichuk N."/>
            <person name="Miskei M."/>
            <person name="Molnar A.P."/>
            <person name="Mule G."/>
            <person name="Ngan C.Y."/>
            <person name="Orejas M."/>
            <person name="Orosz E."/>
            <person name="Ouedraogo J.P."/>
            <person name="Overkamp K.M."/>
            <person name="Park H.-S."/>
            <person name="Perrone G."/>
            <person name="Piumi F."/>
            <person name="Punt P.J."/>
            <person name="Ram A.F."/>
            <person name="Ramon A."/>
            <person name="Rauscher S."/>
            <person name="Record E."/>
            <person name="Riano-Pachon D.M."/>
            <person name="Robert V."/>
            <person name="Roehrig J."/>
            <person name="Ruller R."/>
            <person name="Salamov A."/>
            <person name="Salih N.S."/>
            <person name="Samson R.A."/>
            <person name="Sandor E."/>
            <person name="Sanguinetti M."/>
            <person name="Schuetze T."/>
            <person name="Sepcic K."/>
            <person name="Shelest E."/>
            <person name="Sherlock G."/>
            <person name="Sophianopoulou V."/>
            <person name="Squina F.M."/>
            <person name="Sun H."/>
            <person name="Susca A."/>
            <person name="Todd R.B."/>
            <person name="Tsang A."/>
            <person name="Unkles S.E."/>
            <person name="van de Wiele N."/>
            <person name="van Rossen-Uffink D."/>
            <person name="Oliveira J.V."/>
            <person name="Vesth T.C."/>
            <person name="Visser J."/>
            <person name="Yu J.-H."/>
            <person name="Zhou M."/>
            <person name="Andersen M.R."/>
            <person name="Archer D.B."/>
            <person name="Baker S.E."/>
            <person name="Benoit I."/>
            <person name="Brakhage A.A."/>
            <person name="Braus G.H."/>
            <person name="Fischer R."/>
            <person name="Frisvad J.C."/>
            <person name="Goldman G.H."/>
            <person name="Houbraken J."/>
            <person name="Oakley B."/>
            <person name="Pocsi I."/>
            <person name="Scazzocchio C."/>
            <person name="Seiboth B."/>
            <person name="vanKuyk P.A."/>
            <person name="Wortman J."/>
            <person name="Dyer P.S."/>
            <person name="Grigoriev I.V."/>
        </authorList>
    </citation>
    <scope>NUCLEOTIDE SEQUENCE [LARGE SCALE GENOMIC DNA]</scope>
    <source>
        <strain evidence="3">ITEM 5010</strain>
    </source>
</reference>
<dbReference type="AlphaFoldDB" id="A0A1R3RDL3"/>